<name>A0A1Y5IIB8_OSTTA</name>
<reference evidence="5" key="1">
    <citation type="submission" date="2017-04" db="EMBL/GenBank/DDBJ databases">
        <title>Population genomics of picophytoplankton unveils novel chromosome hypervariability.</title>
        <authorList>
            <consortium name="DOE Joint Genome Institute"/>
            <person name="Blanc-Mathieu R."/>
            <person name="Krasovec M."/>
            <person name="Hebrard M."/>
            <person name="Yau S."/>
            <person name="Desgranges E."/>
            <person name="Martin J."/>
            <person name="Schackwitz W."/>
            <person name="Kuo A."/>
            <person name="Salin G."/>
            <person name="Donnadieu C."/>
            <person name="Desdevises Y."/>
            <person name="Sanchez-Ferandin S."/>
            <person name="Moreau H."/>
            <person name="Rivals E."/>
            <person name="Grigoriev I.V."/>
            <person name="Grimsley N."/>
            <person name="Eyre-Walker A."/>
            <person name="Piganeau G."/>
        </authorList>
    </citation>
    <scope>NUCLEOTIDE SEQUENCE [LARGE SCALE GENOMIC DNA]</scope>
    <source>
        <strain evidence="5">RCC 1115</strain>
    </source>
</reference>
<evidence type="ECO:0000256" key="1">
    <source>
        <dbReference type="ARBA" id="ARBA00009670"/>
    </source>
</evidence>
<feature type="domain" description="Protein kinase" evidence="3">
    <location>
        <begin position="200"/>
        <end position="569"/>
    </location>
</feature>
<gene>
    <name evidence="5" type="ORF">BE221DRAFT_108554</name>
</gene>
<dbReference type="InterPro" id="IPR050154">
    <property type="entry name" value="UbiB_kinase"/>
</dbReference>
<dbReference type="SUPFAM" id="SSF56112">
    <property type="entry name" value="Protein kinase-like (PK-like)"/>
    <property type="match status" value="1"/>
</dbReference>
<dbReference type="Proteomes" id="UP000195557">
    <property type="component" value="Unassembled WGS sequence"/>
</dbReference>
<dbReference type="PANTHER" id="PTHR10566:SF118">
    <property type="entry name" value="PROTEIN KINASE DOMAIN-CONTAINING PROTEIN"/>
    <property type="match status" value="1"/>
</dbReference>
<dbReference type="InterPro" id="IPR011009">
    <property type="entry name" value="Kinase-like_dom_sf"/>
</dbReference>
<dbReference type="AlphaFoldDB" id="A0A1Y5IIB8"/>
<organism evidence="5">
    <name type="scientific">Ostreococcus tauri</name>
    <name type="common">Marine green alga</name>
    <dbReference type="NCBI Taxonomy" id="70448"/>
    <lineage>
        <taxon>Eukaryota</taxon>
        <taxon>Viridiplantae</taxon>
        <taxon>Chlorophyta</taxon>
        <taxon>Mamiellophyceae</taxon>
        <taxon>Mamiellales</taxon>
        <taxon>Bathycoccaceae</taxon>
        <taxon>Ostreococcus</taxon>
    </lineage>
</organism>
<dbReference type="GO" id="GO:0004672">
    <property type="term" value="F:protein kinase activity"/>
    <property type="evidence" value="ECO:0007669"/>
    <property type="project" value="InterPro"/>
</dbReference>
<dbReference type="PANTHER" id="PTHR10566">
    <property type="entry name" value="CHAPERONE-ACTIVITY OF BC1 COMPLEX CABC1 -RELATED"/>
    <property type="match status" value="1"/>
</dbReference>
<dbReference type="Gene3D" id="1.10.510.10">
    <property type="entry name" value="Transferase(Phosphotransferase) domain 1"/>
    <property type="match status" value="1"/>
</dbReference>
<feature type="compositionally biased region" description="Basic and acidic residues" evidence="2">
    <location>
        <begin position="710"/>
        <end position="726"/>
    </location>
</feature>
<dbReference type="EMBL" id="KZ155774">
    <property type="protein sequence ID" value="OUS48377.1"/>
    <property type="molecule type" value="Genomic_DNA"/>
</dbReference>
<accession>A0A1Y5IIB8</accession>
<dbReference type="GO" id="GO:0031267">
    <property type="term" value="F:small GTPase binding"/>
    <property type="evidence" value="ECO:0007669"/>
    <property type="project" value="InterPro"/>
</dbReference>
<feature type="region of interest" description="Disordered" evidence="2">
    <location>
        <begin position="703"/>
        <end position="732"/>
    </location>
</feature>
<dbReference type="Pfam" id="PF03109">
    <property type="entry name" value="ABC1"/>
    <property type="match status" value="1"/>
</dbReference>
<dbReference type="GO" id="GO:0005524">
    <property type="term" value="F:ATP binding"/>
    <property type="evidence" value="ECO:0007669"/>
    <property type="project" value="InterPro"/>
</dbReference>
<dbReference type="CDD" id="cd05121">
    <property type="entry name" value="ABC1_ADCK3-like"/>
    <property type="match status" value="1"/>
</dbReference>
<dbReference type="PROSITE" id="PS50166">
    <property type="entry name" value="IMPORTIN_B_NT"/>
    <property type="match status" value="1"/>
</dbReference>
<evidence type="ECO:0000256" key="2">
    <source>
        <dbReference type="SAM" id="MobiDB-lite"/>
    </source>
</evidence>
<dbReference type="InterPro" id="IPR001494">
    <property type="entry name" value="Importin-beta_N"/>
</dbReference>
<comment type="similarity">
    <text evidence="1">Belongs to the protein kinase superfamily. ADCK protein kinase family.</text>
</comment>
<evidence type="ECO:0000259" key="4">
    <source>
        <dbReference type="PROSITE" id="PS50166"/>
    </source>
</evidence>
<dbReference type="InterPro" id="IPR004147">
    <property type="entry name" value="ABC1_dom"/>
</dbReference>
<dbReference type="PROSITE" id="PS50011">
    <property type="entry name" value="PROTEIN_KINASE_DOM"/>
    <property type="match status" value="1"/>
</dbReference>
<proteinExistence type="inferred from homology"/>
<sequence length="732" mass="80112">MRTLETLAGDTAARASAATGDVAIEDLTRALGIEKKTITVEVYQALALGFAGALAMVNSGEEEARAGPASGDVLPTTYDVEKIRAYWSKRPLAIAKRSLSLLLDVAGWVSALLVDIQTKSVEKNSVERAGQLKDIIAKQGPAFVKVGQAVAIRPDLLPPAYLAELQTLLDGVKAFSNDEAKALIREQLGKPLDDIFEDVSAFDKPVAAASIGQVYRAQLKRTKTMEAEQDTWGAEVAVKVQRPQILDVVTLDLLVIRTVLQYLAKLPKDGPLGQIQQGAESFLPVLDVAAERFLEELDFGMEASNASRFEADMNSVAFVRGSIKVPHVYRSVSTRKVLTQEWVTGRKLTEIDENTSKETREKLVETLLNAYMVQFLESGFLHADPHPGNFLLQDDGKLCILDYGMMTTISEEQRIAFVEYIAHLSAKEYDKTLADLVNLGFVPPELADDPINRSIVVPVLAETLETLYGSGGGITTKTDALNAQQSSRVGELSDKLEALGKEYPLQLPPYFVLILRAFGTLEGLGLSVDSNYAIVDECFPYIARRLLSDDSPRMRDALRSFVYGGSDRLRVSRVKDIAGGFSRFTNSMGATEAVATTDPTRLDPATKDALAIIFNEKGNYLQDLVVEEAVRAADANKQAISLTFEDKKNLALLRSIVELISPEGWSQSLTRAVSSSREVSSQIEPESIRSIGTAVAPGLRRMSSNFGEKLGQRLTDRSRQDFEKSFPRPVSR</sequence>
<evidence type="ECO:0000313" key="5">
    <source>
        <dbReference type="EMBL" id="OUS48377.1"/>
    </source>
</evidence>
<feature type="domain" description="Importin N-terminal" evidence="4">
    <location>
        <begin position="290"/>
        <end position="369"/>
    </location>
</feature>
<dbReference type="GO" id="GO:0006886">
    <property type="term" value="P:intracellular protein transport"/>
    <property type="evidence" value="ECO:0007669"/>
    <property type="project" value="InterPro"/>
</dbReference>
<protein>
    <submittedName>
        <fullName evidence="5">ABC1 family-domain-containing protein</fullName>
    </submittedName>
</protein>
<dbReference type="eggNOG" id="KOG1235">
    <property type="taxonomic scope" value="Eukaryota"/>
</dbReference>
<dbReference type="InterPro" id="IPR000719">
    <property type="entry name" value="Prot_kinase_dom"/>
</dbReference>
<evidence type="ECO:0000259" key="3">
    <source>
        <dbReference type="PROSITE" id="PS50011"/>
    </source>
</evidence>